<organism evidence="2 3">
    <name type="scientific">Lojkania enalia</name>
    <dbReference type="NCBI Taxonomy" id="147567"/>
    <lineage>
        <taxon>Eukaryota</taxon>
        <taxon>Fungi</taxon>
        <taxon>Dikarya</taxon>
        <taxon>Ascomycota</taxon>
        <taxon>Pezizomycotina</taxon>
        <taxon>Dothideomycetes</taxon>
        <taxon>Pleosporomycetidae</taxon>
        <taxon>Pleosporales</taxon>
        <taxon>Pleosporales incertae sedis</taxon>
        <taxon>Lojkania</taxon>
    </lineage>
</organism>
<dbReference type="OrthoDB" id="10261782at2759"/>
<evidence type="ECO:0000313" key="2">
    <source>
        <dbReference type="EMBL" id="KAF2263538.1"/>
    </source>
</evidence>
<name>A0A9P4K9H1_9PLEO</name>
<reference evidence="3" key="1">
    <citation type="journal article" date="2020" name="Stud. Mycol.">
        <title>101 Dothideomycetes genomes: A test case for predicting lifestyles and emergence of pathogens.</title>
        <authorList>
            <person name="Haridas S."/>
            <person name="Albert R."/>
            <person name="Binder M."/>
            <person name="Bloem J."/>
            <person name="LaButti K."/>
            <person name="Salamov A."/>
            <person name="Andreopoulos B."/>
            <person name="Baker S."/>
            <person name="Barry K."/>
            <person name="Bills G."/>
            <person name="Bluhm B."/>
            <person name="Cannon C."/>
            <person name="Castanera R."/>
            <person name="Culley D."/>
            <person name="Daum C."/>
            <person name="Ezra D."/>
            <person name="Gonzalez J."/>
            <person name="Henrissat B."/>
            <person name="Kuo A."/>
            <person name="Liang C."/>
            <person name="Lipzen A."/>
            <person name="Lutzoni F."/>
            <person name="Magnuson J."/>
            <person name="Mondo S."/>
            <person name="Nolan M."/>
            <person name="Ohm R."/>
            <person name="Pangilinan J."/>
            <person name="Park H.-J."/>
            <person name="Ramirez L."/>
            <person name="Alfaro M."/>
            <person name="Sun H."/>
            <person name="Tritt A."/>
            <person name="Yoshinaga Y."/>
            <person name="Zwiers L.-H."/>
            <person name="Turgeon B."/>
            <person name="Goodwin S."/>
            <person name="Spatafora J."/>
            <person name="Crous P."/>
            <person name="Grigoriev I."/>
        </authorList>
    </citation>
    <scope>NUCLEOTIDE SEQUENCE [LARGE SCALE GENOMIC DNA]</scope>
    <source>
        <strain evidence="3">CBS 304.66</strain>
    </source>
</reference>
<proteinExistence type="predicted"/>
<evidence type="ECO:0000313" key="3">
    <source>
        <dbReference type="Proteomes" id="UP000800093"/>
    </source>
</evidence>
<feature type="region of interest" description="Disordered" evidence="1">
    <location>
        <begin position="456"/>
        <end position="485"/>
    </location>
</feature>
<keyword evidence="3" id="KW-1185">Reference proteome</keyword>
<dbReference type="Proteomes" id="UP000800093">
    <property type="component" value="Unassembled WGS sequence"/>
</dbReference>
<gene>
    <name evidence="2" type="ORF">CC78DRAFT_496732</name>
</gene>
<dbReference type="PANTHER" id="PTHR35204">
    <property type="entry name" value="YALI0A21131P"/>
    <property type="match status" value="1"/>
</dbReference>
<sequence length="485" mass="54136">MSFFMATVPAGTQLYHGTWNLERVVGMEWLAFEPEHALIFARPKRPSQGPPHFGNGHESPNYHNPPPILHNDQHPLHTTDDEEEKLGYLHTYIPHHPLHLLYIDGLSAGKTTNGTLDTQDILLNLTSNSTHSPIFGDLARATTLCNLTSTLWESKIDGVLRMEGGFEIILCDFEAQLEVKDIMPVEMPTSLNEGIMGGWEYYKAITGRYHGIGGGRVALDYEDFVTVYAYLGAELWDNDVQSDVPMPRLSNARRQDLVRIREEVTGMVLRSERSGKEGRETVNWQEVADMLVTRYSSALHYLSTPISQVRKSKEEMALYLSTLLRPFINHTARNTTRETARCMAQVLPPTYAPQASSLAYDVISHISSMVCSTLLSALDVTSQSLSRSPTSTPPAHALALIDALVSYLQWTTWKECPTCADEEICIIPIWPMGTLEDHASPKCRSKDEVGWRGGYWGRGRPHHPPDKGKEAAKEVGCVDKGRGGL</sequence>
<protein>
    <submittedName>
        <fullName evidence="2">Uncharacterized protein</fullName>
    </submittedName>
</protein>
<dbReference type="InterPro" id="IPR038921">
    <property type="entry name" value="YOR389W-like"/>
</dbReference>
<dbReference type="PANTHER" id="PTHR35204:SF1">
    <property type="entry name" value="ENTEROTOXIN"/>
    <property type="match status" value="1"/>
</dbReference>
<evidence type="ECO:0000256" key="1">
    <source>
        <dbReference type="SAM" id="MobiDB-lite"/>
    </source>
</evidence>
<feature type="compositionally biased region" description="Basic and acidic residues" evidence="1">
    <location>
        <begin position="463"/>
        <end position="485"/>
    </location>
</feature>
<dbReference type="EMBL" id="ML986625">
    <property type="protein sequence ID" value="KAF2263538.1"/>
    <property type="molecule type" value="Genomic_DNA"/>
</dbReference>
<accession>A0A9P4K9H1</accession>
<dbReference type="AlphaFoldDB" id="A0A9P4K9H1"/>
<feature type="region of interest" description="Disordered" evidence="1">
    <location>
        <begin position="42"/>
        <end position="77"/>
    </location>
</feature>
<comment type="caution">
    <text evidence="2">The sequence shown here is derived from an EMBL/GenBank/DDBJ whole genome shotgun (WGS) entry which is preliminary data.</text>
</comment>